<dbReference type="InterPro" id="IPR036388">
    <property type="entry name" value="WH-like_DNA-bd_sf"/>
</dbReference>
<evidence type="ECO:0000313" key="6">
    <source>
        <dbReference type="Proteomes" id="UP000683246"/>
    </source>
</evidence>
<dbReference type="PRINTS" id="PR00035">
    <property type="entry name" value="HTHGNTR"/>
</dbReference>
<evidence type="ECO:0000313" key="5">
    <source>
        <dbReference type="EMBL" id="QUI23581.1"/>
    </source>
</evidence>
<evidence type="ECO:0000256" key="1">
    <source>
        <dbReference type="ARBA" id="ARBA00023015"/>
    </source>
</evidence>
<dbReference type="SUPFAM" id="SSF46785">
    <property type="entry name" value="Winged helix' DNA-binding domain"/>
    <property type="match status" value="1"/>
</dbReference>
<dbReference type="SUPFAM" id="SSF64288">
    <property type="entry name" value="Chorismate lyase-like"/>
    <property type="match status" value="1"/>
</dbReference>
<keyword evidence="2" id="KW-0238">DNA-binding</keyword>
<name>A0A8J8ML87_9FIRM</name>
<dbReference type="RefSeq" id="WP_212694266.1">
    <property type="nucleotide sequence ID" value="NZ_CP058649.1"/>
</dbReference>
<dbReference type="PANTHER" id="PTHR44846">
    <property type="entry name" value="MANNOSYL-D-GLYCERATE TRANSPORT/METABOLISM SYSTEM REPRESSOR MNGR-RELATED"/>
    <property type="match status" value="1"/>
</dbReference>
<dbReference type="PANTHER" id="PTHR44846:SF1">
    <property type="entry name" value="MANNOSYL-D-GLYCERATE TRANSPORT_METABOLISM SYSTEM REPRESSOR MNGR-RELATED"/>
    <property type="match status" value="1"/>
</dbReference>
<dbReference type="KEGG" id="vpy:HZI73_15370"/>
<dbReference type="Gene3D" id="3.40.1410.10">
    <property type="entry name" value="Chorismate lyase-like"/>
    <property type="match status" value="1"/>
</dbReference>
<organism evidence="5 6">
    <name type="scientific">Vallitalea pronyensis</name>
    <dbReference type="NCBI Taxonomy" id="1348613"/>
    <lineage>
        <taxon>Bacteria</taxon>
        <taxon>Bacillati</taxon>
        <taxon>Bacillota</taxon>
        <taxon>Clostridia</taxon>
        <taxon>Lachnospirales</taxon>
        <taxon>Vallitaleaceae</taxon>
        <taxon>Vallitalea</taxon>
    </lineage>
</organism>
<dbReference type="SMART" id="SM00866">
    <property type="entry name" value="UTRA"/>
    <property type="match status" value="1"/>
</dbReference>
<dbReference type="SMART" id="SM00345">
    <property type="entry name" value="HTH_GNTR"/>
    <property type="match status" value="1"/>
</dbReference>
<dbReference type="GO" id="GO:0003700">
    <property type="term" value="F:DNA-binding transcription factor activity"/>
    <property type="evidence" value="ECO:0007669"/>
    <property type="project" value="InterPro"/>
</dbReference>
<dbReference type="GO" id="GO:0045892">
    <property type="term" value="P:negative regulation of DNA-templated transcription"/>
    <property type="evidence" value="ECO:0007669"/>
    <property type="project" value="TreeGrafter"/>
</dbReference>
<evidence type="ECO:0000256" key="2">
    <source>
        <dbReference type="ARBA" id="ARBA00023125"/>
    </source>
</evidence>
<dbReference type="EMBL" id="CP058649">
    <property type="protein sequence ID" value="QUI23581.1"/>
    <property type="molecule type" value="Genomic_DNA"/>
</dbReference>
<protein>
    <submittedName>
        <fullName evidence="5">GntR family transcriptional regulator</fullName>
    </submittedName>
</protein>
<dbReference type="InterPro" id="IPR036390">
    <property type="entry name" value="WH_DNA-bd_sf"/>
</dbReference>
<accession>A0A8J8ML87</accession>
<sequence>MSKIEKIERFIIGEIEAKRYHIGDQIPTEASLMEQFDVSRMTVNKALSNLRAKNYLYSVRGKGTFVKDKEEHKQLNELISFAEEMRRRGIKPITQTLEFSYSTIGYEEEKKLLQLDKNDGVYRLVRVRHDDKRPIAMDIAILSQKVTGIIEYHLIGESLYRFLEEDIGIEIDYSIQKLRATKADAFFAEHLQIECGDPLLKISNVTYTKQGIPFEVVDTYYVHDAYTFEQICRKNV</sequence>
<dbReference type="Pfam" id="PF07702">
    <property type="entry name" value="UTRA"/>
    <property type="match status" value="1"/>
</dbReference>
<gene>
    <name evidence="5" type="ORF">HZI73_15370</name>
</gene>
<dbReference type="InterPro" id="IPR050679">
    <property type="entry name" value="Bact_HTH_transcr_reg"/>
</dbReference>
<keyword evidence="6" id="KW-1185">Reference proteome</keyword>
<evidence type="ECO:0000259" key="4">
    <source>
        <dbReference type="PROSITE" id="PS50949"/>
    </source>
</evidence>
<feature type="domain" description="HTH gntR-type" evidence="4">
    <location>
        <begin position="1"/>
        <end position="69"/>
    </location>
</feature>
<evidence type="ECO:0000256" key="3">
    <source>
        <dbReference type="ARBA" id="ARBA00023163"/>
    </source>
</evidence>
<proteinExistence type="predicted"/>
<dbReference type="InterPro" id="IPR011663">
    <property type="entry name" value="UTRA"/>
</dbReference>
<keyword evidence="3" id="KW-0804">Transcription</keyword>
<dbReference type="InterPro" id="IPR000524">
    <property type="entry name" value="Tscrpt_reg_HTH_GntR"/>
</dbReference>
<keyword evidence="1" id="KW-0805">Transcription regulation</keyword>
<reference evidence="5" key="1">
    <citation type="submission" date="2020-07" db="EMBL/GenBank/DDBJ databases">
        <title>Vallitalea pronyensis genome.</title>
        <authorList>
            <person name="Postec A."/>
        </authorList>
    </citation>
    <scope>NUCLEOTIDE SEQUENCE</scope>
    <source>
        <strain evidence="5">FatNI3</strain>
    </source>
</reference>
<dbReference type="CDD" id="cd07377">
    <property type="entry name" value="WHTH_GntR"/>
    <property type="match status" value="1"/>
</dbReference>
<dbReference type="Gene3D" id="1.10.10.10">
    <property type="entry name" value="Winged helix-like DNA-binding domain superfamily/Winged helix DNA-binding domain"/>
    <property type="match status" value="1"/>
</dbReference>
<dbReference type="GO" id="GO:0003677">
    <property type="term" value="F:DNA binding"/>
    <property type="evidence" value="ECO:0007669"/>
    <property type="project" value="UniProtKB-KW"/>
</dbReference>
<dbReference type="AlphaFoldDB" id="A0A8J8ML87"/>
<dbReference type="Pfam" id="PF00392">
    <property type="entry name" value="GntR"/>
    <property type="match status" value="1"/>
</dbReference>
<dbReference type="PROSITE" id="PS50949">
    <property type="entry name" value="HTH_GNTR"/>
    <property type="match status" value="1"/>
</dbReference>
<dbReference type="InterPro" id="IPR028978">
    <property type="entry name" value="Chorismate_lyase_/UTRA_dom_sf"/>
</dbReference>
<dbReference type="Proteomes" id="UP000683246">
    <property type="component" value="Chromosome"/>
</dbReference>